<evidence type="ECO:0000256" key="1">
    <source>
        <dbReference type="ARBA" id="ARBA00004141"/>
    </source>
</evidence>
<keyword evidence="2 5" id="KW-0812">Transmembrane</keyword>
<evidence type="ECO:0000256" key="5">
    <source>
        <dbReference type="SAM" id="Phobius"/>
    </source>
</evidence>
<name>A0A0W0YN30_9GAMM</name>
<dbReference type="Pfam" id="PF04138">
    <property type="entry name" value="GtrA_DPMS_TM"/>
    <property type="match status" value="1"/>
</dbReference>
<evidence type="ECO:0000313" key="8">
    <source>
        <dbReference type="Proteomes" id="UP000054621"/>
    </source>
</evidence>
<dbReference type="InterPro" id="IPR007267">
    <property type="entry name" value="GtrA_DPMS_TM"/>
</dbReference>
<gene>
    <name evidence="7" type="ORF">Lsai_0904</name>
</gene>
<comment type="subcellular location">
    <subcellularLocation>
        <location evidence="1">Membrane</location>
        <topology evidence="1">Multi-pass membrane protein</topology>
    </subcellularLocation>
</comment>
<sequence>MRWTNGVLHSKTAMQLLYYGVSGIAINVLGYFIFLLMTHFNMAPKIAMTMIYLFCALGSYLSNWRLTFKGSGRFSSTSIRFLITHISGYSINLLLLFIFVDYLGYSYYEIQAIAIIIVAAYLFIVFKLFVFPSHSEKVNEKMPFLQ</sequence>
<protein>
    <submittedName>
        <fullName evidence="7">GtrA-like protein</fullName>
    </submittedName>
</protein>
<dbReference type="EMBL" id="LNYV01000013">
    <property type="protein sequence ID" value="KTD58297.1"/>
    <property type="molecule type" value="Genomic_DNA"/>
</dbReference>
<organism evidence="7 8">
    <name type="scientific">Legionella sainthelensi</name>
    <dbReference type="NCBI Taxonomy" id="28087"/>
    <lineage>
        <taxon>Bacteria</taxon>
        <taxon>Pseudomonadati</taxon>
        <taxon>Pseudomonadota</taxon>
        <taxon>Gammaproteobacteria</taxon>
        <taxon>Legionellales</taxon>
        <taxon>Legionellaceae</taxon>
        <taxon>Legionella</taxon>
    </lineage>
</organism>
<evidence type="ECO:0000256" key="4">
    <source>
        <dbReference type="ARBA" id="ARBA00023136"/>
    </source>
</evidence>
<comment type="caution">
    <text evidence="7">The sequence shown here is derived from an EMBL/GenBank/DDBJ whole genome shotgun (WGS) entry which is preliminary data.</text>
</comment>
<evidence type="ECO:0000256" key="3">
    <source>
        <dbReference type="ARBA" id="ARBA00022989"/>
    </source>
</evidence>
<feature type="transmembrane region" description="Helical" evidence="5">
    <location>
        <begin position="110"/>
        <end position="131"/>
    </location>
</feature>
<proteinExistence type="predicted"/>
<feature type="transmembrane region" description="Helical" evidence="5">
    <location>
        <begin position="42"/>
        <end position="61"/>
    </location>
</feature>
<keyword evidence="3 5" id="KW-1133">Transmembrane helix</keyword>
<feature type="transmembrane region" description="Helical" evidence="5">
    <location>
        <begin position="16"/>
        <end position="36"/>
    </location>
</feature>
<reference evidence="7 8" key="1">
    <citation type="submission" date="2015-11" db="EMBL/GenBank/DDBJ databases">
        <title>Genomic analysis of 38 Legionella species identifies large and diverse effector repertoires.</title>
        <authorList>
            <person name="Burstein D."/>
            <person name="Amaro F."/>
            <person name="Zusman T."/>
            <person name="Lifshitz Z."/>
            <person name="Cohen O."/>
            <person name="Gilbert J.A."/>
            <person name="Pupko T."/>
            <person name="Shuman H.A."/>
            <person name="Segal G."/>
        </authorList>
    </citation>
    <scope>NUCLEOTIDE SEQUENCE [LARGE SCALE GENOMIC DNA]</scope>
    <source>
        <strain evidence="7 8">Mt.St.Helens-4</strain>
    </source>
</reference>
<dbReference type="RefSeq" id="WP_027272475.1">
    <property type="nucleotide sequence ID" value="NZ_CAAAJE010000002.1"/>
</dbReference>
<dbReference type="PATRIC" id="fig|28087.4.peg.965"/>
<dbReference type="Proteomes" id="UP000054621">
    <property type="component" value="Unassembled WGS sequence"/>
</dbReference>
<dbReference type="GO" id="GO:0016020">
    <property type="term" value="C:membrane"/>
    <property type="evidence" value="ECO:0007669"/>
    <property type="project" value="UniProtKB-SubCell"/>
</dbReference>
<dbReference type="GO" id="GO:0000271">
    <property type="term" value="P:polysaccharide biosynthetic process"/>
    <property type="evidence" value="ECO:0007669"/>
    <property type="project" value="InterPro"/>
</dbReference>
<dbReference type="AlphaFoldDB" id="A0A0W0YN30"/>
<evidence type="ECO:0000256" key="2">
    <source>
        <dbReference type="ARBA" id="ARBA00022692"/>
    </source>
</evidence>
<accession>A0A0W0YN30</accession>
<evidence type="ECO:0000259" key="6">
    <source>
        <dbReference type="Pfam" id="PF04138"/>
    </source>
</evidence>
<feature type="domain" description="GtrA/DPMS transmembrane" evidence="6">
    <location>
        <begin position="19"/>
        <end position="131"/>
    </location>
</feature>
<dbReference type="STRING" id="28087.Lsai_0904"/>
<feature type="transmembrane region" description="Helical" evidence="5">
    <location>
        <begin position="82"/>
        <end position="104"/>
    </location>
</feature>
<keyword evidence="4 5" id="KW-0472">Membrane</keyword>
<evidence type="ECO:0000313" key="7">
    <source>
        <dbReference type="EMBL" id="KTD58297.1"/>
    </source>
</evidence>
<dbReference type="OrthoDB" id="5772132at2"/>
<dbReference type="eggNOG" id="COG2246">
    <property type="taxonomic scope" value="Bacteria"/>
</dbReference>